<comment type="caution">
    <text evidence="2">The sequence shown here is derived from an EMBL/GenBank/DDBJ whole genome shotgun (WGS) entry which is preliminary data.</text>
</comment>
<dbReference type="PROSITE" id="PS50878">
    <property type="entry name" value="RT_POL"/>
    <property type="match status" value="1"/>
</dbReference>
<dbReference type="Gene3D" id="3.30.420.10">
    <property type="entry name" value="Ribonuclease H-like superfamily/Ribonuclease H"/>
    <property type="match status" value="1"/>
</dbReference>
<organism evidence="2 3">
    <name type="scientific">Rhododendron griersonianum</name>
    <dbReference type="NCBI Taxonomy" id="479676"/>
    <lineage>
        <taxon>Eukaryota</taxon>
        <taxon>Viridiplantae</taxon>
        <taxon>Streptophyta</taxon>
        <taxon>Embryophyta</taxon>
        <taxon>Tracheophyta</taxon>
        <taxon>Spermatophyta</taxon>
        <taxon>Magnoliopsida</taxon>
        <taxon>eudicotyledons</taxon>
        <taxon>Gunneridae</taxon>
        <taxon>Pentapetalae</taxon>
        <taxon>asterids</taxon>
        <taxon>Ericales</taxon>
        <taxon>Ericaceae</taxon>
        <taxon>Ericoideae</taxon>
        <taxon>Rhodoreae</taxon>
        <taxon>Rhododendron</taxon>
    </lineage>
</organism>
<dbReference type="InterPro" id="IPR043502">
    <property type="entry name" value="DNA/RNA_pol_sf"/>
</dbReference>
<dbReference type="SUPFAM" id="SSF53098">
    <property type="entry name" value="Ribonuclease H-like"/>
    <property type="match status" value="1"/>
</dbReference>
<reference evidence="2" key="1">
    <citation type="submission" date="2020-08" db="EMBL/GenBank/DDBJ databases">
        <title>Plant Genome Project.</title>
        <authorList>
            <person name="Zhang R.-G."/>
        </authorList>
    </citation>
    <scope>NUCLEOTIDE SEQUENCE</scope>
    <source>
        <strain evidence="2">WSP0</strain>
        <tissue evidence="2">Leaf</tissue>
    </source>
</reference>
<dbReference type="GO" id="GO:0004523">
    <property type="term" value="F:RNA-DNA hybrid ribonuclease activity"/>
    <property type="evidence" value="ECO:0007669"/>
    <property type="project" value="InterPro"/>
</dbReference>
<dbReference type="SUPFAM" id="SSF56672">
    <property type="entry name" value="DNA/RNA polymerases"/>
    <property type="match status" value="1"/>
</dbReference>
<dbReference type="InterPro" id="IPR036397">
    <property type="entry name" value="RNaseH_sf"/>
</dbReference>
<dbReference type="InterPro" id="IPR012337">
    <property type="entry name" value="RNaseH-like_sf"/>
</dbReference>
<proteinExistence type="predicted"/>
<dbReference type="GO" id="GO:0003676">
    <property type="term" value="F:nucleic acid binding"/>
    <property type="evidence" value="ECO:0007669"/>
    <property type="project" value="InterPro"/>
</dbReference>
<dbReference type="EMBL" id="JACTNZ010000011">
    <property type="protein sequence ID" value="KAG5525238.1"/>
    <property type="molecule type" value="Genomic_DNA"/>
</dbReference>
<dbReference type="Pfam" id="PF00078">
    <property type="entry name" value="RVT_1"/>
    <property type="match status" value="1"/>
</dbReference>
<dbReference type="AlphaFoldDB" id="A0AAV6ICB9"/>
<dbReference type="PANTHER" id="PTHR33116:SF70">
    <property type="entry name" value="NON-LTR RETROELEMENT REVERSE TRANSCRIPTASE-LIKE PROTEIN"/>
    <property type="match status" value="1"/>
</dbReference>
<name>A0AAV6ICB9_9ERIC</name>
<sequence>MEEDFWALKSRVNWLCDGDRNTRFFHLTTLNHRRNNKIRSLKDPNGVWLYDADLIQHTLTSHFISLFTTDMICSKPVSDPPFLFPRIEMECHQSLCSVPAVDEIKKVLWSFKPWKSPGPDGLHPGFFQKTWDIVAPSVVQVIEEAFSVGRIPPGLNHTYLCLIPKIRNPETVGHLRPISLCNTILKLVTKILVSRIRPLLCDLISPLQSSFLPGRSSTDNVIIVQEIVHRFNSMKGSKGNMLIKLDLEKAYDRLEWGFIRQVLHFFNFPPLWINLIMSIISSSSMSILFNGSATDTFSPSRGIRQGDPLSPYIFILCVEYLSIQITLACDNHTWRPIRTSKSGPFLSHLFFADDLVLFVEASIANCETISALLQDFCAVSGLKVSLSKSSVFFSKNTPVGARVEFATALGFPETSSVGKYLGCPIHQSRPTKLSFQFIIEKIEAKLAGWKSKHLSLAGRVSLIKSVIETIPSHIMHCNLLPVSVSNKIDQLSRNFLWGSSSNHKKIHAINWDTVTRPKALGGLGLRKTRNNNMVAMAKLNWKLSKRVDLLWVRILKGRYRSTSARSSKPSTTWRGIKAGNNLFKEGTRVRLGNGSSTSFWMDNWTGTGPLRSKILGPLQRQESSLKVKECWSNHSWNLQAISFVLPEEILSSIHVVPFQWFNPSPDCTIWNLSTNGEFNCKSAHSLIPSKNVSSRLSWDWIWHLPCSYRIQHFVWLAAHDRLSTRKNLFLRNITTSPFCEWCPDIPESTYHVLCDCPRASNIWSALQFSLVDSQALPFDWIRVNSKSVNTHNSGVPKNIIFLFAIWHIWLDRNRRLFDTNPNSNSSIIDPTKISVTILNKSLEWFFLVFQERNSQRKDIQVGWVPPRMGFSKLNTDGAYNCAMGSASTGGILRDHYGIWIGGFHRNIIADSSLKAELWALRDGLSLAKDENIKKLEIEVDSMTVLNLIHATNMVNHPLGNLLFDCRLLMQGFEEVSITHIYREANRCADALANDAPVSVGDLYIYPVIPSCISNFLYADLIGVSYPRIVNS</sequence>
<evidence type="ECO:0000259" key="1">
    <source>
        <dbReference type="PROSITE" id="PS50878"/>
    </source>
</evidence>
<dbReference type="Proteomes" id="UP000823749">
    <property type="component" value="Chromosome 11"/>
</dbReference>
<dbReference type="CDD" id="cd01650">
    <property type="entry name" value="RT_nLTR_like"/>
    <property type="match status" value="1"/>
</dbReference>
<dbReference type="CDD" id="cd06222">
    <property type="entry name" value="RNase_H_like"/>
    <property type="match status" value="1"/>
</dbReference>
<evidence type="ECO:0000313" key="3">
    <source>
        <dbReference type="Proteomes" id="UP000823749"/>
    </source>
</evidence>
<accession>A0AAV6ICB9</accession>
<evidence type="ECO:0000313" key="2">
    <source>
        <dbReference type="EMBL" id="KAG5525238.1"/>
    </source>
</evidence>
<dbReference type="InterPro" id="IPR044730">
    <property type="entry name" value="RNase_H-like_dom_plant"/>
</dbReference>
<feature type="domain" description="Reverse transcriptase" evidence="1">
    <location>
        <begin position="144"/>
        <end position="425"/>
    </location>
</feature>
<gene>
    <name evidence="2" type="ORF">RHGRI_031794</name>
</gene>
<dbReference type="Pfam" id="PF13966">
    <property type="entry name" value="zf-RVT"/>
    <property type="match status" value="1"/>
</dbReference>
<dbReference type="PANTHER" id="PTHR33116">
    <property type="entry name" value="REVERSE TRANSCRIPTASE ZINC-BINDING DOMAIN-CONTAINING PROTEIN-RELATED-RELATED"/>
    <property type="match status" value="1"/>
</dbReference>
<protein>
    <recommendedName>
        <fullName evidence="1">Reverse transcriptase domain-containing protein</fullName>
    </recommendedName>
</protein>
<dbReference type="Pfam" id="PF13456">
    <property type="entry name" value="RVT_3"/>
    <property type="match status" value="1"/>
</dbReference>
<dbReference type="InterPro" id="IPR002156">
    <property type="entry name" value="RNaseH_domain"/>
</dbReference>
<dbReference type="InterPro" id="IPR000477">
    <property type="entry name" value="RT_dom"/>
</dbReference>
<keyword evidence="3" id="KW-1185">Reference proteome</keyword>
<dbReference type="InterPro" id="IPR026960">
    <property type="entry name" value="RVT-Znf"/>
</dbReference>